<evidence type="ECO:0000313" key="2">
    <source>
        <dbReference type="Proteomes" id="UP000597206"/>
    </source>
</evidence>
<dbReference type="RefSeq" id="WP_196124354.1">
    <property type="nucleotide sequence ID" value="NZ_JADPMR010000004.1"/>
</dbReference>
<protein>
    <recommendedName>
        <fullName evidence="3">Lipoprotein</fullName>
    </recommendedName>
</protein>
<evidence type="ECO:0008006" key="3">
    <source>
        <dbReference type="Google" id="ProtNLM"/>
    </source>
</evidence>
<accession>A0ABS0GJ58</accession>
<evidence type="ECO:0000313" key="1">
    <source>
        <dbReference type="EMBL" id="MBF9002484.1"/>
    </source>
</evidence>
<gene>
    <name evidence="1" type="ORF">I1A42_18595</name>
</gene>
<proteinExistence type="predicted"/>
<organism evidence="1 2">
    <name type="scientific">Vibrio nitrifigilis</name>
    <dbReference type="NCBI Taxonomy" id="2789781"/>
    <lineage>
        <taxon>Bacteria</taxon>
        <taxon>Pseudomonadati</taxon>
        <taxon>Pseudomonadota</taxon>
        <taxon>Gammaproteobacteria</taxon>
        <taxon>Vibrionales</taxon>
        <taxon>Vibrionaceae</taxon>
        <taxon>Vibrio</taxon>
    </lineage>
</organism>
<sequence length="149" mass="17785">MAKIINVIAIVILLLFGNACFSKDHVDSKIIINFDKEKYRDVTQVNNISPNTLIKLWGWLRLIPDGKITSQKYFLEWEFESDDKNENLGNYRTNRKYLQYQRPIDREEAFYWVSKRIWSQDKGRYIFRVYIQEDGKHKIVSESSVEIEG</sequence>
<reference evidence="1 2" key="1">
    <citation type="submission" date="2020-11" db="EMBL/GenBank/DDBJ databases">
        <title>Vibrio nitrifigilis sp. nov., a marine nitrogen-fixing bacterium isolated from the lagoon sediment of an islet inside an atoll.</title>
        <authorList>
            <person name="Wang L.-T."/>
            <person name="Shieh W.Y."/>
        </authorList>
    </citation>
    <scope>NUCLEOTIDE SEQUENCE [LARGE SCALE GENOMIC DNA]</scope>
    <source>
        <strain evidence="1 2">NFV-1</strain>
    </source>
</reference>
<keyword evidence="2" id="KW-1185">Reference proteome</keyword>
<dbReference type="Proteomes" id="UP000597206">
    <property type="component" value="Unassembled WGS sequence"/>
</dbReference>
<name>A0ABS0GJ58_9VIBR</name>
<dbReference type="EMBL" id="JADPMR010000004">
    <property type="protein sequence ID" value="MBF9002484.1"/>
    <property type="molecule type" value="Genomic_DNA"/>
</dbReference>
<comment type="caution">
    <text evidence="1">The sequence shown here is derived from an EMBL/GenBank/DDBJ whole genome shotgun (WGS) entry which is preliminary data.</text>
</comment>